<reference evidence="2" key="1">
    <citation type="submission" date="2023-01" db="EMBL/GenBank/DDBJ databases">
        <title>Genome assembly of the deep-sea coral Lophelia pertusa.</title>
        <authorList>
            <person name="Herrera S."/>
            <person name="Cordes E."/>
        </authorList>
    </citation>
    <scope>NUCLEOTIDE SEQUENCE</scope>
    <source>
        <strain evidence="2">USNM1676648</strain>
        <tissue evidence="2">Polyp</tissue>
    </source>
</reference>
<accession>A0A9X0CK75</accession>
<evidence type="ECO:0000256" key="1">
    <source>
        <dbReference type="SAM" id="Phobius"/>
    </source>
</evidence>
<proteinExistence type="predicted"/>
<keyword evidence="1" id="KW-0472">Membrane</keyword>
<feature type="transmembrane region" description="Helical" evidence="1">
    <location>
        <begin position="20"/>
        <end position="39"/>
    </location>
</feature>
<dbReference type="Proteomes" id="UP001163046">
    <property type="component" value="Unassembled WGS sequence"/>
</dbReference>
<gene>
    <name evidence="2" type="ORF">OS493_032878</name>
</gene>
<evidence type="ECO:0000313" key="3">
    <source>
        <dbReference type="Proteomes" id="UP001163046"/>
    </source>
</evidence>
<keyword evidence="1" id="KW-0812">Transmembrane</keyword>
<dbReference type="AlphaFoldDB" id="A0A9X0CK75"/>
<organism evidence="2 3">
    <name type="scientific">Desmophyllum pertusum</name>
    <dbReference type="NCBI Taxonomy" id="174260"/>
    <lineage>
        <taxon>Eukaryota</taxon>
        <taxon>Metazoa</taxon>
        <taxon>Cnidaria</taxon>
        <taxon>Anthozoa</taxon>
        <taxon>Hexacorallia</taxon>
        <taxon>Scleractinia</taxon>
        <taxon>Caryophylliina</taxon>
        <taxon>Caryophylliidae</taxon>
        <taxon>Desmophyllum</taxon>
    </lineage>
</organism>
<keyword evidence="3" id="KW-1185">Reference proteome</keyword>
<evidence type="ECO:0000313" key="2">
    <source>
        <dbReference type="EMBL" id="KAJ7352939.1"/>
    </source>
</evidence>
<protein>
    <submittedName>
        <fullName evidence="2">Uncharacterized protein</fullName>
    </submittedName>
</protein>
<sequence length="353" mass="40189">MKMKQHYPNLCSHYYHKYLFMIIVGVFFVPCVSLTFYIFSSRLPFRGPDNNAEPSSPRSLSRLVLGQSLTGTSSSRAWILARLTKSPTSANSNEQTRRFQITCQLAVNSIVYCKTFYLPEDFVAFHFHSIEMEGPRGTGGPGMVRVTGAAIEKEFAQFLCSVYCWKFSTLAWMEGSGKFINCSLCSKDSLKAQVGKLLVYLLNPNQDLDLSCFALNLLRERTAVYLLKILAHPGLTYKQRRTGDKFKAMMLSLNLQSMRLNAGDCKVNNDEEMQLWDSADKAGMMQWQKQRFDAYKRLDKRTEDLSEAISTVAKDVTRVVVEIQDTKRQALLKHTRDALSAEVQIRKKVAPTY</sequence>
<keyword evidence="1" id="KW-1133">Transmembrane helix</keyword>
<comment type="caution">
    <text evidence="2">The sequence shown here is derived from an EMBL/GenBank/DDBJ whole genome shotgun (WGS) entry which is preliminary data.</text>
</comment>
<dbReference type="EMBL" id="MU827343">
    <property type="protein sequence ID" value="KAJ7352939.1"/>
    <property type="molecule type" value="Genomic_DNA"/>
</dbReference>
<name>A0A9X0CK75_9CNID</name>